<dbReference type="EMBL" id="JABSTQ010009563">
    <property type="protein sequence ID" value="KAG0428087.1"/>
    <property type="molecule type" value="Genomic_DNA"/>
</dbReference>
<keyword evidence="2" id="KW-1185">Reference proteome</keyword>
<organism evidence="1 2">
    <name type="scientific">Ixodes persulcatus</name>
    <name type="common">Taiga tick</name>
    <dbReference type="NCBI Taxonomy" id="34615"/>
    <lineage>
        <taxon>Eukaryota</taxon>
        <taxon>Metazoa</taxon>
        <taxon>Ecdysozoa</taxon>
        <taxon>Arthropoda</taxon>
        <taxon>Chelicerata</taxon>
        <taxon>Arachnida</taxon>
        <taxon>Acari</taxon>
        <taxon>Parasitiformes</taxon>
        <taxon>Ixodida</taxon>
        <taxon>Ixodoidea</taxon>
        <taxon>Ixodidae</taxon>
        <taxon>Ixodinae</taxon>
        <taxon>Ixodes</taxon>
    </lineage>
</organism>
<gene>
    <name evidence="1" type="ORF">HPB47_024885</name>
</gene>
<name>A0AC60Q359_IXOPE</name>
<evidence type="ECO:0000313" key="2">
    <source>
        <dbReference type="Proteomes" id="UP000805193"/>
    </source>
</evidence>
<sequence>MKILEMKRKKMSATNSEKSEFELLQEKCERAERRVLVLEKEVRQLRQLNVNLQEIVIKKVESLMKGDERNCRCHFEAPLAPGAAPNHGAAQVVADDPCLVDFPAPAMSPPLAAAHALAPRPALGAVLPRVAAVPLAAAPALAGGPPLPLAPPQLPAAHAPAANLQPAALPAMQNAGMAANADDMVDIGKRVLIDRSAWVQAQAKRDTVFVKDVAVAMYGPKVLLESSVLGAD</sequence>
<evidence type="ECO:0000313" key="1">
    <source>
        <dbReference type="EMBL" id="KAG0428087.1"/>
    </source>
</evidence>
<protein>
    <submittedName>
        <fullName evidence="1">Uncharacterized protein</fullName>
    </submittedName>
</protein>
<accession>A0AC60Q359</accession>
<comment type="caution">
    <text evidence="1">The sequence shown here is derived from an EMBL/GenBank/DDBJ whole genome shotgun (WGS) entry which is preliminary data.</text>
</comment>
<reference evidence="1 2" key="1">
    <citation type="journal article" date="2020" name="Cell">
        <title>Large-Scale Comparative Analyses of Tick Genomes Elucidate Their Genetic Diversity and Vector Capacities.</title>
        <authorList>
            <consortium name="Tick Genome and Microbiome Consortium (TIGMIC)"/>
            <person name="Jia N."/>
            <person name="Wang J."/>
            <person name="Shi W."/>
            <person name="Du L."/>
            <person name="Sun Y."/>
            <person name="Zhan W."/>
            <person name="Jiang J.F."/>
            <person name="Wang Q."/>
            <person name="Zhang B."/>
            <person name="Ji P."/>
            <person name="Bell-Sakyi L."/>
            <person name="Cui X.M."/>
            <person name="Yuan T.T."/>
            <person name="Jiang B.G."/>
            <person name="Yang W.F."/>
            <person name="Lam T.T."/>
            <person name="Chang Q.C."/>
            <person name="Ding S.J."/>
            <person name="Wang X.J."/>
            <person name="Zhu J.G."/>
            <person name="Ruan X.D."/>
            <person name="Zhao L."/>
            <person name="Wei J.T."/>
            <person name="Ye R.Z."/>
            <person name="Que T.C."/>
            <person name="Du C.H."/>
            <person name="Zhou Y.H."/>
            <person name="Cheng J.X."/>
            <person name="Dai P.F."/>
            <person name="Guo W.B."/>
            <person name="Han X.H."/>
            <person name="Huang E.J."/>
            <person name="Li L.F."/>
            <person name="Wei W."/>
            <person name="Gao Y.C."/>
            <person name="Liu J.Z."/>
            <person name="Shao H.Z."/>
            <person name="Wang X."/>
            <person name="Wang C.C."/>
            <person name="Yang T.C."/>
            <person name="Huo Q.B."/>
            <person name="Li W."/>
            <person name="Chen H.Y."/>
            <person name="Chen S.E."/>
            <person name="Zhou L.G."/>
            <person name="Ni X.B."/>
            <person name="Tian J.H."/>
            <person name="Sheng Y."/>
            <person name="Liu T."/>
            <person name="Pan Y.S."/>
            <person name="Xia L.Y."/>
            <person name="Li J."/>
            <person name="Zhao F."/>
            <person name="Cao W.C."/>
        </authorList>
    </citation>
    <scope>NUCLEOTIDE SEQUENCE [LARGE SCALE GENOMIC DNA]</scope>
    <source>
        <strain evidence="1">Iper-2018</strain>
    </source>
</reference>
<dbReference type="Proteomes" id="UP000805193">
    <property type="component" value="Unassembled WGS sequence"/>
</dbReference>
<proteinExistence type="predicted"/>